<organism evidence="2 3">
    <name type="scientific">Asbolus verrucosus</name>
    <name type="common">Desert ironclad beetle</name>
    <dbReference type="NCBI Taxonomy" id="1661398"/>
    <lineage>
        <taxon>Eukaryota</taxon>
        <taxon>Metazoa</taxon>
        <taxon>Ecdysozoa</taxon>
        <taxon>Arthropoda</taxon>
        <taxon>Hexapoda</taxon>
        <taxon>Insecta</taxon>
        <taxon>Pterygota</taxon>
        <taxon>Neoptera</taxon>
        <taxon>Endopterygota</taxon>
        <taxon>Coleoptera</taxon>
        <taxon>Polyphaga</taxon>
        <taxon>Cucujiformia</taxon>
        <taxon>Tenebrionidae</taxon>
        <taxon>Pimeliinae</taxon>
        <taxon>Asbolus</taxon>
    </lineage>
</organism>
<comment type="caution">
    <text evidence="2">The sequence shown here is derived from an EMBL/GenBank/DDBJ whole genome shotgun (WGS) entry which is preliminary data.</text>
</comment>
<reference evidence="2 3" key="1">
    <citation type="submission" date="2017-03" db="EMBL/GenBank/DDBJ databases">
        <title>Genome of the blue death feigning beetle - Asbolus verrucosus.</title>
        <authorList>
            <person name="Rider S.D."/>
        </authorList>
    </citation>
    <scope>NUCLEOTIDE SEQUENCE [LARGE SCALE GENOMIC DNA]</scope>
    <source>
        <strain evidence="2">Butters</strain>
        <tissue evidence="2">Head and leg muscle</tissue>
    </source>
</reference>
<dbReference type="SUPFAM" id="SSF50729">
    <property type="entry name" value="PH domain-like"/>
    <property type="match status" value="1"/>
</dbReference>
<evidence type="ECO:0000259" key="1">
    <source>
        <dbReference type="PROSITE" id="PS50003"/>
    </source>
</evidence>
<proteinExistence type="predicted"/>
<dbReference type="PROSITE" id="PS50003">
    <property type="entry name" value="PH_DOMAIN"/>
    <property type="match status" value="1"/>
</dbReference>
<dbReference type="Proteomes" id="UP000292052">
    <property type="component" value="Unassembled WGS sequence"/>
</dbReference>
<evidence type="ECO:0000313" key="2">
    <source>
        <dbReference type="EMBL" id="RZC37908.1"/>
    </source>
</evidence>
<dbReference type="InterPro" id="IPR001849">
    <property type="entry name" value="PH_domain"/>
</dbReference>
<gene>
    <name evidence="2" type="ORF">BDFB_005811</name>
</gene>
<dbReference type="EMBL" id="QDEB01048100">
    <property type="protein sequence ID" value="RZC37908.1"/>
    <property type="molecule type" value="Genomic_DNA"/>
</dbReference>
<keyword evidence="3" id="KW-1185">Reference proteome</keyword>
<dbReference type="InterPro" id="IPR011993">
    <property type="entry name" value="PH-like_dom_sf"/>
</dbReference>
<dbReference type="AlphaFoldDB" id="A0A482VZT9"/>
<feature type="domain" description="PH" evidence="1">
    <location>
        <begin position="4"/>
        <end position="117"/>
    </location>
</feature>
<dbReference type="OrthoDB" id="6077994at2759"/>
<evidence type="ECO:0000313" key="3">
    <source>
        <dbReference type="Proteomes" id="UP000292052"/>
    </source>
</evidence>
<dbReference type="Gene3D" id="2.30.29.30">
    <property type="entry name" value="Pleckstrin-homology domain (PH domain)/Phosphotyrosine-binding domain (PTB)"/>
    <property type="match status" value="1"/>
</dbReference>
<sequence length="201" mass="22624">MLSNNIVCGYLDVKISAKSRRGLTPWKAWQKQWCELNRLDSIENGIEMKLKSSTEGSVLNCVLLPRSSTICRTESRTKQYAFGVFTMGRTQKPLLFLSGTSESDTQSWISSIRKMLCVATYLPVGESNFHVSIVDNVHSRAASLVGLHGVLATNSQEIVIYDPCTGDPKVCWQWYQFHQFHFQAPAHPVDDKRIVVMHTSG</sequence>
<name>A0A482VZT9_ASBVE</name>
<protein>
    <recommendedName>
        <fullName evidence="1">PH domain-containing protein</fullName>
    </recommendedName>
</protein>
<accession>A0A482VZT9</accession>